<dbReference type="EMBL" id="LR796166">
    <property type="protein sequence ID" value="CAB4122540.1"/>
    <property type="molecule type" value="Genomic_DNA"/>
</dbReference>
<name>A0A6J5KR54_9CAUD</name>
<dbReference type="InterPro" id="IPR023346">
    <property type="entry name" value="Lysozyme-like_dom_sf"/>
</dbReference>
<evidence type="ECO:0000256" key="5">
    <source>
        <dbReference type="ARBA" id="ARBA00022801"/>
    </source>
</evidence>
<keyword evidence="3 10" id="KW-1188">Viral release from host cell</keyword>
<dbReference type="InterPro" id="IPR033907">
    <property type="entry name" value="Endolysin_autolysin"/>
</dbReference>
<feature type="active site" description="Proton donor/acceptor" evidence="10">
    <location>
        <position position="14"/>
    </location>
</feature>
<keyword evidence="2 10" id="KW-0929">Antimicrobial</keyword>
<keyword evidence="8 10" id="KW-1035">Host cytoplasm</keyword>
<dbReference type="CDD" id="cd00737">
    <property type="entry name" value="lyz_endolysin_autolysin"/>
    <property type="match status" value="1"/>
</dbReference>
<evidence type="ECO:0000313" key="14">
    <source>
        <dbReference type="EMBL" id="CAB5219842.1"/>
    </source>
</evidence>
<evidence type="ECO:0000256" key="2">
    <source>
        <dbReference type="ARBA" id="ARBA00022529"/>
    </source>
</evidence>
<organism evidence="12">
    <name type="scientific">uncultured Caudovirales phage</name>
    <dbReference type="NCBI Taxonomy" id="2100421"/>
    <lineage>
        <taxon>Viruses</taxon>
        <taxon>Duplodnaviria</taxon>
        <taxon>Heunggongvirae</taxon>
        <taxon>Uroviricota</taxon>
        <taxon>Caudoviricetes</taxon>
        <taxon>Peduoviridae</taxon>
        <taxon>Maltschvirus</taxon>
        <taxon>Maltschvirus maltsch</taxon>
    </lineage>
</organism>
<evidence type="ECO:0000313" key="12">
    <source>
        <dbReference type="EMBL" id="CAB4122540.1"/>
    </source>
</evidence>
<dbReference type="GO" id="GO:0003796">
    <property type="term" value="F:lysozyme activity"/>
    <property type="evidence" value="ECO:0007669"/>
    <property type="project" value="UniProtKB-UniRule"/>
</dbReference>
<dbReference type="Gene3D" id="1.10.530.40">
    <property type="match status" value="1"/>
</dbReference>
<accession>A0A6J5KR54</accession>
<proteinExistence type="inferred from homology"/>
<dbReference type="InterPro" id="IPR023347">
    <property type="entry name" value="Lysozyme_dom_sf"/>
</dbReference>
<evidence type="ECO:0000256" key="4">
    <source>
        <dbReference type="ARBA" id="ARBA00022638"/>
    </source>
</evidence>
<keyword evidence="9 10" id="KW-0326">Glycosidase</keyword>
<reference evidence="12" key="1">
    <citation type="submission" date="2020-04" db="EMBL/GenBank/DDBJ databases">
        <authorList>
            <person name="Chiriac C."/>
            <person name="Salcher M."/>
            <person name="Ghai R."/>
            <person name="Kavagutti S V."/>
        </authorList>
    </citation>
    <scope>NUCLEOTIDE SEQUENCE</scope>
</reference>
<dbReference type="InterPro" id="IPR051018">
    <property type="entry name" value="Bacteriophage_GH24"/>
</dbReference>
<protein>
    <recommendedName>
        <fullName evidence="10">Endolysin</fullName>
        <ecNumber evidence="10">3.2.1.17</ecNumber>
    </recommendedName>
    <alternativeName>
        <fullName evidence="10">Lysis protein</fullName>
    </alternativeName>
    <alternativeName>
        <fullName evidence="10">Lysozyme</fullName>
    </alternativeName>
    <alternativeName>
        <fullName evidence="10">Muramidase</fullName>
    </alternativeName>
</protein>
<dbReference type="GO" id="GO:0030430">
    <property type="term" value="C:host cell cytoplasm"/>
    <property type="evidence" value="ECO:0007669"/>
    <property type="project" value="UniProtKB-SubCell"/>
</dbReference>
<dbReference type="HAMAP" id="MF_04110">
    <property type="entry name" value="ENDOLYSIN_T4"/>
    <property type="match status" value="1"/>
</dbReference>
<dbReference type="InterPro" id="IPR002196">
    <property type="entry name" value="Glyco_hydro_24"/>
</dbReference>
<sequence length="146" mass="15938">MNLDIAIALCKKYEGFRSKPYLCPAGVPTIGYGTTHYGYGTPVTLSMLPITEEKATELLQVELAKTAAGVLRQCPILATDNAKFNAIVDFSYNLGLGKLQTSTLRRKINAQDWPGAQEQLLKWTRGGGKVLPGLLLRRKEESALLG</sequence>
<dbReference type="Pfam" id="PF00959">
    <property type="entry name" value="Phage_lysozyme"/>
    <property type="match status" value="1"/>
</dbReference>
<comment type="catalytic activity">
    <reaction evidence="1 10 11">
        <text>Hydrolysis of (1-&gt;4)-beta-linkages between N-acetylmuramic acid and N-acetyl-D-glucosamine residues in a peptidoglycan and between N-acetyl-D-glucosamine residues in chitodextrins.</text>
        <dbReference type="EC" id="3.2.1.17"/>
    </reaction>
</comment>
<evidence type="ECO:0000256" key="1">
    <source>
        <dbReference type="ARBA" id="ARBA00000632"/>
    </source>
</evidence>
<feature type="active site" description="Proton donor/acceptor" evidence="10">
    <location>
        <position position="23"/>
    </location>
</feature>
<evidence type="ECO:0000256" key="7">
    <source>
        <dbReference type="ARBA" id="ARBA00023142"/>
    </source>
</evidence>
<dbReference type="PANTHER" id="PTHR38107">
    <property type="match status" value="1"/>
</dbReference>
<comment type="similarity">
    <text evidence="10 11">Belongs to the glycosyl hydrolase 24 family.</text>
</comment>
<gene>
    <name evidence="14" type="ORF">UFOVP234_42</name>
    <name evidence="12" type="ORF">UFOVP35_30</name>
    <name evidence="13" type="ORF">UFOVP52_17</name>
</gene>
<comment type="function">
    <text evidence="10">Endolysin with lysozyme activity that degrades host peptidoglycans and participates with the holin and spanin proteins in the sequential events which lead to the programmed host cell lysis releasing the mature viral particles. Once the holin has permeabilized the host cell membrane, the endolysin can reach the periplasm and break down the peptidoglycan layer.</text>
</comment>
<dbReference type="GO" id="GO:0044659">
    <property type="term" value="P:viral release from host cell by cytolysis"/>
    <property type="evidence" value="ECO:0007669"/>
    <property type="project" value="UniProtKB-UniRule"/>
</dbReference>
<evidence type="ECO:0000256" key="11">
    <source>
        <dbReference type="RuleBase" id="RU003788"/>
    </source>
</evidence>
<comment type="subcellular location">
    <subcellularLocation>
        <location evidence="10">Host cytoplasm</location>
    </subcellularLocation>
    <text evidence="10">The endolysin is cytoplasmic, but can reach the periplasmic space with the help of the holins which disrupt the host cell membrane.</text>
</comment>
<keyword evidence="4 10" id="KW-0081">Bacteriolytic enzyme</keyword>
<evidence type="ECO:0000256" key="6">
    <source>
        <dbReference type="ARBA" id="ARBA00022852"/>
    </source>
</evidence>
<dbReference type="EMBL" id="LR796190">
    <property type="protein sequence ID" value="CAB4124422.1"/>
    <property type="molecule type" value="Genomic_DNA"/>
</dbReference>
<evidence type="ECO:0000313" key="13">
    <source>
        <dbReference type="EMBL" id="CAB4124422.1"/>
    </source>
</evidence>
<evidence type="ECO:0000256" key="9">
    <source>
        <dbReference type="ARBA" id="ARBA00023295"/>
    </source>
</evidence>
<dbReference type="EMBL" id="LR798280">
    <property type="protein sequence ID" value="CAB5219842.1"/>
    <property type="molecule type" value="Genomic_DNA"/>
</dbReference>
<dbReference type="GO" id="GO:0009253">
    <property type="term" value="P:peptidoglycan catabolic process"/>
    <property type="evidence" value="ECO:0007669"/>
    <property type="project" value="UniProtKB-UniRule"/>
</dbReference>
<dbReference type="InterPro" id="IPR034690">
    <property type="entry name" value="Endolysin_T4_type"/>
</dbReference>
<dbReference type="SUPFAM" id="SSF53955">
    <property type="entry name" value="Lysozyme-like"/>
    <property type="match status" value="1"/>
</dbReference>
<evidence type="ECO:0000256" key="8">
    <source>
        <dbReference type="ARBA" id="ARBA00023200"/>
    </source>
</evidence>
<dbReference type="GO" id="GO:0042742">
    <property type="term" value="P:defense response to bacterium"/>
    <property type="evidence" value="ECO:0007669"/>
    <property type="project" value="UniProtKB-KW"/>
</dbReference>
<dbReference type="GO" id="GO:0016998">
    <property type="term" value="P:cell wall macromolecule catabolic process"/>
    <property type="evidence" value="ECO:0007669"/>
    <property type="project" value="InterPro"/>
</dbReference>
<keyword evidence="5 10" id="KW-0378">Hydrolase</keyword>
<keyword evidence="6 10" id="KW-0204">Cytolysis</keyword>
<keyword evidence="7 10" id="KW-0578">Host cell lysis by virus</keyword>
<evidence type="ECO:0000256" key="10">
    <source>
        <dbReference type="HAMAP-Rule" id="MF_04110"/>
    </source>
</evidence>
<dbReference type="PANTHER" id="PTHR38107:SF3">
    <property type="entry name" value="LYSOZYME RRRD-RELATED"/>
    <property type="match status" value="1"/>
</dbReference>
<dbReference type="EC" id="3.2.1.17" evidence="10"/>
<evidence type="ECO:0000256" key="3">
    <source>
        <dbReference type="ARBA" id="ARBA00022612"/>
    </source>
</evidence>